<dbReference type="Proteomes" id="UP000194800">
    <property type="component" value="Unassembled WGS sequence"/>
</dbReference>
<dbReference type="CDD" id="cd06529">
    <property type="entry name" value="S24_LexA-like"/>
    <property type="match status" value="1"/>
</dbReference>
<dbReference type="PANTHER" id="PTHR40661:SF3">
    <property type="entry name" value="FELS-1 PROPHAGE TRANSCRIPTIONAL REGULATOR"/>
    <property type="match status" value="1"/>
</dbReference>
<dbReference type="SUPFAM" id="SSF51306">
    <property type="entry name" value="LexA/Signal peptidase"/>
    <property type="match status" value="1"/>
</dbReference>
<dbReference type="PANTHER" id="PTHR40661">
    <property type="match status" value="1"/>
</dbReference>
<reference evidence="7 8" key="1">
    <citation type="submission" date="2017-03" db="EMBL/GenBank/DDBJ databases">
        <title>Comparative genomics of honeybee gut symbionts reveal geographically distinct and subgroup specific antibiotic resistance.</title>
        <authorList>
            <person name="Ludvigsen J."/>
            <person name="Porcellato D."/>
            <person name="Labee-Lund T.M."/>
            <person name="Amdam G.V."/>
            <person name="Rudi K."/>
        </authorList>
    </citation>
    <scope>NUCLEOTIDE SEQUENCE [LARGE SCALE GENOMIC DNA]</scope>
    <source>
        <strain evidence="5 8">A-7-12</strain>
        <strain evidence="6 7">A-9-12</strain>
    </source>
</reference>
<accession>A0A242NGC2</accession>
<evidence type="ECO:0000313" key="5">
    <source>
        <dbReference type="EMBL" id="OTP98357.1"/>
    </source>
</evidence>
<keyword evidence="1" id="KW-0805">Transcription regulation</keyword>
<keyword evidence="2" id="KW-0238">DNA-binding</keyword>
<dbReference type="RefSeq" id="WP_086301508.1">
    <property type="nucleotide sequence ID" value="NZ_MZNE01000078.1"/>
</dbReference>
<proteinExistence type="predicted"/>
<name>A0A242NGC2_9GAMM</name>
<evidence type="ECO:0000313" key="6">
    <source>
        <dbReference type="EMBL" id="OTQ08372.1"/>
    </source>
</evidence>
<dbReference type="InterPro" id="IPR015927">
    <property type="entry name" value="Peptidase_S24_S26A/B/C"/>
</dbReference>
<evidence type="ECO:0000256" key="2">
    <source>
        <dbReference type="ARBA" id="ARBA00023125"/>
    </source>
</evidence>
<dbReference type="EMBL" id="NARP01000033">
    <property type="protein sequence ID" value="OTP98357.1"/>
    <property type="molecule type" value="Genomic_DNA"/>
</dbReference>
<evidence type="ECO:0000313" key="8">
    <source>
        <dbReference type="Proteomes" id="UP000194977"/>
    </source>
</evidence>
<dbReference type="InterPro" id="IPR036286">
    <property type="entry name" value="LexA/Signal_pep-like_sf"/>
</dbReference>
<dbReference type="Pfam" id="PF00717">
    <property type="entry name" value="Peptidase_S24"/>
    <property type="match status" value="1"/>
</dbReference>
<keyword evidence="3" id="KW-0804">Transcription</keyword>
<dbReference type="AlphaFoldDB" id="A0A242NGC2"/>
<sequence length="242" mass="27596">MNRYEIRRLNLIRLKDELCGGKIVNLANRLKKNQGFVSRLLYEEGKNYKRNIADKLVADIESAFNLPRGWLDGLSADNQLPPQSIDTENNSENGNTGAGVKIDVLDVSASCGYGVVTEREFAHVLRSIEFTREFALKMFGRRSTDLIKVITAKGDSMTPTIKSGANIFVDTKINYFDGDGVYVFIFDNEIYIKRLQITGTEIIVISDNSIYEKWRLDKQMMNNFHIQGKVIIGQNIEYIYFD</sequence>
<evidence type="ECO:0000256" key="3">
    <source>
        <dbReference type="ARBA" id="ARBA00023163"/>
    </source>
</evidence>
<keyword evidence="7" id="KW-1185">Reference proteome</keyword>
<organism evidence="5 8">
    <name type="scientific">Gilliamella apicola</name>
    <dbReference type="NCBI Taxonomy" id="1196095"/>
    <lineage>
        <taxon>Bacteria</taxon>
        <taxon>Pseudomonadati</taxon>
        <taxon>Pseudomonadota</taxon>
        <taxon>Gammaproteobacteria</taxon>
        <taxon>Orbales</taxon>
        <taxon>Orbaceae</taxon>
        <taxon>Gilliamella</taxon>
    </lineage>
</organism>
<evidence type="ECO:0000256" key="1">
    <source>
        <dbReference type="ARBA" id="ARBA00023015"/>
    </source>
</evidence>
<dbReference type="GO" id="GO:0003677">
    <property type="term" value="F:DNA binding"/>
    <property type="evidence" value="ECO:0007669"/>
    <property type="project" value="UniProtKB-KW"/>
</dbReference>
<comment type="caution">
    <text evidence="5">The sequence shown here is derived from an EMBL/GenBank/DDBJ whole genome shotgun (WGS) entry which is preliminary data.</text>
</comment>
<dbReference type="EMBL" id="NART01000089">
    <property type="protein sequence ID" value="OTQ08372.1"/>
    <property type="molecule type" value="Genomic_DNA"/>
</dbReference>
<feature type="domain" description="Peptidase S24/S26A/S26B/S26C" evidence="4">
    <location>
        <begin position="138"/>
        <end position="231"/>
    </location>
</feature>
<evidence type="ECO:0000259" key="4">
    <source>
        <dbReference type="Pfam" id="PF00717"/>
    </source>
</evidence>
<dbReference type="InterPro" id="IPR039418">
    <property type="entry name" value="LexA-like"/>
</dbReference>
<dbReference type="Gene3D" id="2.10.109.10">
    <property type="entry name" value="Umud Fragment, subunit A"/>
    <property type="match status" value="1"/>
</dbReference>
<dbReference type="OrthoDB" id="9791537at2"/>
<protein>
    <recommendedName>
        <fullName evidence="4">Peptidase S24/S26A/S26B/S26C domain-containing protein</fullName>
    </recommendedName>
</protein>
<dbReference type="Proteomes" id="UP000194977">
    <property type="component" value="Unassembled WGS sequence"/>
</dbReference>
<evidence type="ECO:0000313" key="7">
    <source>
        <dbReference type="Proteomes" id="UP000194800"/>
    </source>
</evidence>
<gene>
    <name evidence="6" type="ORF">B6C91_12630</name>
    <name evidence="5" type="ORF">B6D08_11485</name>
</gene>